<evidence type="ECO:0000259" key="5">
    <source>
        <dbReference type="PROSITE" id="PS51063"/>
    </source>
</evidence>
<dbReference type="PANTHER" id="PTHR24567:SF74">
    <property type="entry name" value="HTH-TYPE TRANSCRIPTIONAL REGULATOR ARCR"/>
    <property type="match status" value="1"/>
</dbReference>
<feature type="domain" description="Cyclic nucleotide-binding" evidence="4">
    <location>
        <begin position="9"/>
        <end position="133"/>
    </location>
</feature>
<dbReference type="eggNOG" id="COG0664">
    <property type="taxonomic scope" value="Bacteria"/>
</dbReference>
<dbReference type="InterPro" id="IPR050397">
    <property type="entry name" value="Env_Response_Regulators"/>
</dbReference>
<evidence type="ECO:0000256" key="1">
    <source>
        <dbReference type="ARBA" id="ARBA00023015"/>
    </source>
</evidence>
<dbReference type="PANTHER" id="PTHR24567">
    <property type="entry name" value="CRP FAMILY TRANSCRIPTIONAL REGULATORY PROTEIN"/>
    <property type="match status" value="1"/>
</dbReference>
<dbReference type="CDD" id="cd00038">
    <property type="entry name" value="CAP_ED"/>
    <property type="match status" value="1"/>
</dbReference>
<dbReference type="PROSITE" id="PS50042">
    <property type="entry name" value="CNMP_BINDING_3"/>
    <property type="match status" value="1"/>
</dbReference>
<dbReference type="InterPro" id="IPR000595">
    <property type="entry name" value="cNMP-bd_dom"/>
</dbReference>
<dbReference type="InterPro" id="IPR036388">
    <property type="entry name" value="WH-like_DNA-bd_sf"/>
</dbReference>
<dbReference type="GO" id="GO:0005829">
    <property type="term" value="C:cytosol"/>
    <property type="evidence" value="ECO:0007669"/>
    <property type="project" value="TreeGrafter"/>
</dbReference>
<dbReference type="Pfam" id="PF00027">
    <property type="entry name" value="cNMP_binding"/>
    <property type="match status" value="1"/>
</dbReference>
<dbReference type="Pfam" id="PF13545">
    <property type="entry name" value="HTH_Crp_2"/>
    <property type="match status" value="1"/>
</dbReference>
<dbReference type="STRING" id="760142.Hipma_0117"/>
<evidence type="ECO:0000313" key="7">
    <source>
        <dbReference type="Proteomes" id="UP000008139"/>
    </source>
</evidence>
<dbReference type="RefSeq" id="WP_013681142.1">
    <property type="nucleotide sequence ID" value="NC_015318.1"/>
</dbReference>
<reference evidence="7" key="2">
    <citation type="submission" date="2011-03" db="EMBL/GenBank/DDBJ databases">
        <title>The complete genome of Hippea maritima DSM 10411.</title>
        <authorList>
            <consortium name="US DOE Joint Genome Institute (JGI-PGF)"/>
            <person name="Lucas S."/>
            <person name="Copeland A."/>
            <person name="Lapidus A."/>
            <person name="Bruce D."/>
            <person name="Goodwin L."/>
            <person name="Pitluck S."/>
            <person name="Peters L."/>
            <person name="Kyrpides N."/>
            <person name="Mavromatis K."/>
            <person name="Pagani I."/>
            <person name="Ivanova N."/>
            <person name="Mikhailova N."/>
            <person name="Lu M."/>
            <person name="Detter J.C."/>
            <person name="Tapia R."/>
            <person name="Han C."/>
            <person name="Land M."/>
            <person name="Hauser L."/>
            <person name="Markowitz V."/>
            <person name="Cheng J.-F."/>
            <person name="Hugenholtz P."/>
            <person name="Woyke T."/>
            <person name="Wu D."/>
            <person name="Spring S."/>
            <person name="Schroeder M."/>
            <person name="Brambilla E."/>
            <person name="Klenk H.-P."/>
            <person name="Eisen J.A."/>
        </authorList>
    </citation>
    <scope>NUCLEOTIDE SEQUENCE [LARGE SCALE GENOMIC DNA]</scope>
    <source>
        <strain evidence="7">ATCC 700847 / DSM 10411 / MH2</strain>
    </source>
</reference>
<dbReference type="AlphaFoldDB" id="F2LX39"/>
<feature type="domain" description="HTH crp-type" evidence="5">
    <location>
        <begin position="147"/>
        <end position="211"/>
    </location>
</feature>
<protein>
    <submittedName>
        <fullName evidence="6">Transcriptional regulator, Crp/Fnr family</fullName>
    </submittedName>
</protein>
<keyword evidence="2" id="KW-0238">DNA-binding</keyword>
<dbReference type="FunCoup" id="F2LX39">
    <property type="interactions" value="339"/>
</dbReference>
<dbReference type="PROSITE" id="PS51063">
    <property type="entry name" value="HTH_CRP_2"/>
    <property type="match status" value="1"/>
</dbReference>
<dbReference type="SUPFAM" id="SSF46785">
    <property type="entry name" value="Winged helix' DNA-binding domain"/>
    <property type="match status" value="1"/>
</dbReference>
<evidence type="ECO:0000256" key="2">
    <source>
        <dbReference type="ARBA" id="ARBA00023125"/>
    </source>
</evidence>
<dbReference type="HOGENOM" id="CLU_075053_3_2_7"/>
<dbReference type="InterPro" id="IPR012318">
    <property type="entry name" value="HTH_CRP"/>
</dbReference>
<gene>
    <name evidence="6" type="ordered locus">Hipma_0117</name>
</gene>
<sequence length="211" mass="24129">MDKKSALQLFLDKLNIEDEGFLEDLNAVSMLISKRKRELLFLENNKGNEMFFVVSGLIKIFKTGEDGKEIVLNIAKEGEMFAEVVLFLKNIYPASAMAITDTLLLSINTHHLFERIKRKPEFAMKLLGIFAQRIKYLVEKIKELSGEDAEEKIINYLYSLKDKNNTVVLDIPKKDIATLLGLTAETFSRTLKRLSSKGLIKMNAKRIELLQ</sequence>
<keyword evidence="1" id="KW-0805">Transcription regulation</keyword>
<dbReference type="Gene3D" id="1.10.10.10">
    <property type="entry name" value="Winged helix-like DNA-binding domain superfamily/Winged helix DNA-binding domain"/>
    <property type="match status" value="1"/>
</dbReference>
<evidence type="ECO:0000313" key="6">
    <source>
        <dbReference type="EMBL" id="AEA33097.1"/>
    </source>
</evidence>
<dbReference type="SMART" id="SM00419">
    <property type="entry name" value="HTH_CRP"/>
    <property type="match status" value="1"/>
</dbReference>
<dbReference type="InParanoid" id="F2LX39"/>
<proteinExistence type="predicted"/>
<dbReference type="InterPro" id="IPR036390">
    <property type="entry name" value="WH_DNA-bd_sf"/>
</dbReference>
<dbReference type="SUPFAM" id="SSF51206">
    <property type="entry name" value="cAMP-binding domain-like"/>
    <property type="match status" value="1"/>
</dbReference>
<dbReference type="PRINTS" id="PR00034">
    <property type="entry name" value="HTHCRP"/>
</dbReference>
<dbReference type="OrthoDB" id="892842at2"/>
<keyword evidence="3" id="KW-0804">Transcription</keyword>
<name>F2LX39_HIPMA</name>
<dbReference type="KEGG" id="hmr:Hipma_0117"/>
<dbReference type="Gene3D" id="2.60.120.10">
    <property type="entry name" value="Jelly Rolls"/>
    <property type="match status" value="1"/>
</dbReference>
<dbReference type="InterPro" id="IPR018490">
    <property type="entry name" value="cNMP-bd_dom_sf"/>
</dbReference>
<accession>F2LX39</accession>
<reference evidence="6 7" key="1">
    <citation type="journal article" date="2011" name="Stand. Genomic Sci.">
        <title>Complete genome sequence of the thermophilic sulfur-reducer Hippea maritima type strain (MH(2)).</title>
        <authorList>
            <person name="Huntemann M."/>
            <person name="Lu M."/>
            <person name="Nolan M."/>
            <person name="Lapidus A."/>
            <person name="Lucas S."/>
            <person name="Hammon N."/>
            <person name="Deshpande S."/>
            <person name="Cheng J.F."/>
            <person name="Tapia R."/>
            <person name="Han C."/>
            <person name="Goodwin L."/>
            <person name="Pitluck S."/>
            <person name="Liolios K."/>
            <person name="Pagani I."/>
            <person name="Ivanova N."/>
            <person name="Ovchinikova G."/>
            <person name="Pati A."/>
            <person name="Chen A."/>
            <person name="Palaniappan K."/>
            <person name="Land M."/>
            <person name="Hauser L."/>
            <person name="Jeffries C.D."/>
            <person name="Detter J.C."/>
            <person name="Brambilla E.M."/>
            <person name="Rohde M."/>
            <person name="Spring S."/>
            <person name="Goker M."/>
            <person name="Woyke T."/>
            <person name="Bristow J."/>
            <person name="Eisen J.A."/>
            <person name="Markowitz V."/>
            <person name="Hugenholtz P."/>
            <person name="Kyrpides N.C."/>
            <person name="Klenk H.P."/>
            <person name="Mavromatis K."/>
        </authorList>
    </citation>
    <scope>NUCLEOTIDE SEQUENCE [LARGE SCALE GENOMIC DNA]</scope>
    <source>
        <strain evidence="7">ATCC 700847 / DSM 10411 / MH2</strain>
    </source>
</reference>
<evidence type="ECO:0000259" key="4">
    <source>
        <dbReference type="PROSITE" id="PS50042"/>
    </source>
</evidence>
<dbReference type="GO" id="GO:0003677">
    <property type="term" value="F:DNA binding"/>
    <property type="evidence" value="ECO:0007669"/>
    <property type="project" value="UniProtKB-KW"/>
</dbReference>
<dbReference type="GO" id="GO:0003700">
    <property type="term" value="F:DNA-binding transcription factor activity"/>
    <property type="evidence" value="ECO:0007669"/>
    <property type="project" value="TreeGrafter"/>
</dbReference>
<dbReference type="InterPro" id="IPR014710">
    <property type="entry name" value="RmlC-like_jellyroll"/>
</dbReference>
<keyword evidence="7" id="KW-1185">Reference proteome</keyword>
<dbReference type="EMBL" id="CP002606">
    <property type="protein sequence ID" value="AEA33097.1"/>
    <property type="molecule type" value="Genomic_DNA"/>
</dbReference>
<organism evidence="6 7">
    <name type="scientific">Hippea maritima (strain ATCC 700847 / DSM 10411 / MH2)</name>
    <dbReference type="NCBI Taxonomy" id="760142"/>
    <lineage>
        <taxon>Bacteria</taxon>
        <taxon>Pseudomonadati</taxon>
        <taxon>Campylobacterota</taxon>
        <taxon>Desulfurellia</taxon>
        <taxon>Desulfurellales</taxon>
        <taxon>Hippeaceae</taxon>
        <taxon>Hippea</taxon>
    </lineage>
</organism>
<dbReference type="Proteomes" id="UP000008139">
    <property type="component" value="Chromosome"/>
</dbReference>
<evidence type="ECO:0000256" key="3">
    <source>
        <dbReference type="ARBA" id="ARBA00023163"/>
    </source>
</evidence>
<dbReference type="SMART" id="SM00100">
    <property type="entry name" value="cNMP"/>
    <property type="match status" value="1"/>
</dbReference>